<sequence>MRIAHPRRGYTGVEIHQARRLEFVDGVAETDDSVALAAALSVKGYRQVVDDDWMTAANNESAEALAKLKESSKRKRAKPAHSVEDDVEFTPEHEPTIDD</sequence>
<comment type="caution">
    <text evidence="2">The sequence shown here is derived from an EMBL/GenBank/DDBJ whole genome shotgun (WGS) entry which is preliminary data.</text>
</comment>
<evidence type="ECO:0000313" key="2">
    <source>
        <dbReference type="EMBL" id="MDV6309911.1"/>
    </source>
</evidence>
<feature type="compositionally biased region" description="Basic and acidic residues" evidence="1">
    <location>
        <begin position="90"/>
        <end position="99"/>
    </location>
</feature>
<gene>
    <name evidence="2" type="ORF">R3P94_21830</name>
</gene>
<name>A0ABU4DKH7_9ACTN</name>
<accession>A0ABU4DKH7</accession>
<proteinExistence type="predicted"/>
<organism evidence="2 3">
    <name type="scientific">Gordonia amicalis</name>
    <dbReference type="NCBI Taxonomy" id="89053"/>
    <lineage>
        <taxon>Bacteria</taxon>
        <taxon>Bacillati</taxon>
        <taxon>Actinomycetota</taxon>
        <taxon>Actinomycetes</taxon>
        <taxon>Mycobacteriales</taxon>
        <taxon>Gordoniaceae</taxon>
        <taxon>Gordonia</taxon>
    </lineage>
</organism>
<dbReference type="Proteomes" id="UP001185779">
    <property type="component" value="Unassembled WGS sequence"/>
</dbReference>
<protein>
    <recommendedName>
        <fullName evidence="4">Transposase</fullName>
    </recommendedName>
</protein>
<keyword evidence="3" id="KW-1185">Reference proteome</keyword>
<evidence type="ECO:0000313" key="3">
    <source>
        <dbReference type="Proteomes" id="UP001185779"/>
    </source>
</evidence>
<evidence type="ECO:0008006" key="4">
    <source>
        <dbReference type="Google" id="ProtNLM"/>
    </source>
</evidence>
<feature type="region of interest" description="Disordered" evidence="1">
    <location>
        <begin position="69"/>
        <end position="99"/>
    </location>
</feature>
<dbReference type="EMBL" id="JAWLKI010000038">
    <property type="protein sequence ID" value="MDV6309911.1"/>
    <property type="molecule type" value="Genomic_DNA"/>
</dbReference>
<reference evidence="2 3" key="1">
    <citation type="submission" date="2023-10" db="EMBL/GenBank/DDBJ databases">
        <title>Development of a sustainable strategy for remediation of hydrocarbon-contaminated territories based on the waste exchange concept.</title>
        <authorList>
            <person name="Krivoruchko A."/>
        </authorList>
    </citation>
    <scope>NUCLEOTIDE SEQUENCE [LARGE SCALE GENOMIC DNA]</scope>
    <source>
        <strain evidence="2 3">IEGM 1266</strain>
    </source>
</reference>
<evidence type="ECO:0000256" key="1">
    <source>
        <dbReference type="SAM" id="MobiDB-lite"/>
    </source>
</evidence>
<dbReference type="RefSeq" id="WP_317505622.1">
    <property type="nucleotide sequence ID" value="NZ_JAWLKI010000038.1"/>
</dbReference>